<keyword evidence="8" id="KW-0479">Metal-binding</keyword>
<evidence type="ECO:0000256" key="4">
    <source>
        <dbReference type="ARBA" id="ARBA00001964"/>
    </source>
</evidence>
<evidence type="ECO:0000256" key="7">
    <source>
        <dbReference type="ARBA" id="ARBA00022679"/>
    </source>
</evidence>
<keyword evidence="10" id="KW-0460">Magnesium</keyword>
<dbReference type="Gene3D" id="3.40.50.920">
    <property type="match status" value="1"/>
</dbReference>
<evidence type="ECO:0000256" key="3">
    <source>
        <dbReference type="ARBA" id="ARBA00001946"/>
    </source>
</evidence>
<evidence type="ECO:0000256" key="11">
    <source>
        <dbReference type="ARBA" id="ARBA00023052"/>
    </source>
</evidence>
<dbReference type="Proteomes" id="UP001476798">
    <property type="component" value="Unassembled WGS sequence"/>
</dbReference>
<dbReference type="PROSITE" id="PS00802">
    <property type="entry name" value="TRANSKETOLASE_2"/>
    <property type="match status" value="1"/>
</dbReference>
<gene>
    <name evidence="13" type="ORF">GOODEAATRI_012013</name>
</gene>
<reference evidence="13 14" key="1">
    <citation type="submission" date="2021-06" db="EMBL/GenBank/DDBJ databases">
        <authorList>
            <person name="Palmer J.M."/>
        </authorList>
    </citation>
    <scope>NUCLEOTIDE SEQUENCE [LARGE SCALE GENOMIC DNA]</scope>
    <source>
        <strain evidence="13 14">GA_2019</strain>
        <tissue evidence="13">Muscle</tissue>
    </source>
</reference>
<dbReference type="SMART" id="SM00861">
    <property type="entry name" value="Transket_pyr"/>
    <property type="match status" value="1"/>
</dbReference>
<keyword evidence="11" id="KW-0786">Thiamine pyrophosphate</keyword>
<evidence type="ECO:0000256" key="2">
    <source>
        <dbReference type="ARBA" id="ARBA00001941"/>
    </source>
</evidence>
<dbReference type="InterPro" id="IPR009014">
    <property type="entry name" value="Transketo_C/PFOR_II"/>
</dbReference>
<evidence type="ECO:0000313" key="14">
    <source>
        <dbReference type="Proteomes" id="UP001476798"/>
    </source>
</evidence>
<sequence>MAFASYYKLDNLVAILDVNRLGQSEPAPLQHNMETYRKRCEAFGWNTYVVDGHDVEELCKAFWQAQQVKDKPTCIVAKTLKGKGLKNIEDIENWHGKPIPKDKLDVLKDLESQIQVPNKTVCPELPNDDMATRQAYGIALARLGQGSQRVVALDGDTKNSTFSELFKKVYPDRYIECFIAEQNMVGVAIGCATRDRTVAFASTFAAFFSRAYDQIRMGAISQSNVNLVGSHCGVSIGEDGPSQMALEDLAMFRAIPTCTVFYPSDAVSTERAVELSANTKVRGLPHGCGLGEAVLSAMGGEPGIVVTRLAVTGVPHSGKPQELLDMFGISAKHIANAVRQTFAN</sequence>
<evidence type="ECO:0000256" key="1">
    <source>
        <dbReference type="ARBA" id="ARBA00001913"/>
    </source>
</evidence>
<dbReference type="SUPFAM" id="SSF52922">
    <property type="entry name" value="TK C-terminal domain-like"/>
    <property type="match status" value="1"/>
</dbReference>
<dbReference type="CDD" id="cd07033">
    <property type="entry name" value="TPP_PYR_DXS_TK_like"/>
    <property type="match status" value="1"/>
</dbReference>
<dbReference type="InterPro" id="IPR029061">
    <property type="entry name" value="THDP-binding"/>
</dbReference>
<accession>A0ABV0P3K6</accession>
<dbReference type="InterPro" id="IPR005475">
    <property type="entry name" value="Transketolase-like_Pyr-bd"/>
</dbReference>
<dbReference type="InterPro" id="IPR020826">
    <property type="entry name" value="Transketolase_BS"/>
</dbReference>
<comment type="cofactor">
    <cofactor evidence="2">
        <name>Co(2+)</name>
        <dbReference type="ChEBI" id="CHEBI:48828"/>
    </cofactor>
</comment>
<evidence type="ECO:0000256" key="5">
    <source>
        <dbReference type="ARBA" id="ARBA00007131"/>
    </source>
</evidence>
<comment type="cofactor">
    <cofactor evidence="1">
        <name>Ca(2+)</name>
        <dbReference type="ChEBI" id="CHEBI:29108"/>
    </cofactor>
</comment>
<evidence type="ECO:0000313" key="13">
    <source>
        <dbReference type="EMBL" id="MEQ2178249.1"/>
    </source>
</evidence>
<proteinExistence type="inferred from homology"/>
<name>A0ABV0P3K6_9TELE</name>
<keyword evidence="9" id="KW-0106">Calcium</keyword>
<comment type="similarity">
    <text evidence="5">Belongs to the transketolase family.</text>
</comment>
<comment type="subunit">
    <text evidence="6">Homodimer.</text>
</comment>
<evidence type="ECO:0000256" key="10">
    <source>
        <dbReference type="ARBA" id="ARBA00022842"/>
    </source>
</evidence>
<evidence type="ECO:0000256" key="9">
    <source>
        <dbReference type="ARBA" id="ARBA00022837"/>
    </source>
</evidence>
<comment type="caution">
    <text evidence="13">The sequence shown here is derived from an EMBL/GenBank/DDBJ whole genome shotgun (WGS) entry which is preliminary data.</text>
</comment>
<dbReference type="PANTHER" id="PTHR43195:SF4">
    <property type="entry name" value="TRANSKETOLASE-LIKE PROTEIN 2"/>
    <property type="match status" value="1"/>
</dbReference>
<dbReference type="PANTHER" id="PTHR43195">
    <property type="entry name" value="TRANSKETOLASE"/>
    <property type="match status" value="1"/>
</dbReference>
<protein>
    <recommendedName>
        <fullName evidence="12">Transketolase-like pyrimidine-binding domain-containing protein</fullName>
    </recommendedName>
</protein>
<feature type="domain" description="Transketolase-like pyrimidine-binding" evidence="12">
    <location>
        <begin position="130"/>
        <end position="292"/>
    </location>
</feature>
<comment type="cofactor">
    <cofactor evidence="3">
        <name>Mg(2+)</name>
        <dbReference type="ChEBI" id="CHEBI:18420"/>
    </cofactor>
</comment>
<organism evidence="13 14">
    <name type="scientific">Goodea atripinnis</name>
    <dbReference type="NCBI Taxonomy" id="208336"/>
    <lineage>
        <taxon>Eukaryota</taxon>
        <taxon>Metazoa</taxon>
        <taxon>Chordata</taxon>
        <taxon>Craniata</taxon>
        <taxon>Vertebrata</taxon>
        <taxon>Euteleostomi</taxon>
        <taxon>Actinopterygii</taxon>
        <taxon>Neopterygii</taxon>
        <taxon>Teleostei</taxon>
        <taxon>Neoteleostei</taxon>
        <taxon>Acanthomorphata</taxon>
        <taxon>Ovalentaria</taxon>
        <taxon>Atherinomorphae</taxon>
        <taxon>Cyprinodontiformes</taxon>
        <taxon>Goodeidae</taxon>
        <taxon>Goodea</taxon>
    </lineage>
</organism>
<evidence type="ECO:0000256" key="6">
    <source>
        <dbReference type="ARBA" id="ARBA00011738"/>
    </source>
</evidence>
<dbReference type="SUPFAM" id="SSF52518">
    <property type="entry name" value="Thiamin diphosphate-binding fold (THDP-binding)"/>
    <property type="match status" value="2"/>
</dbReference>
<dbReference type="EMBL" id="JAHRIO010060725">
    <property type="protein sequence ID" value="MEQ2178249.1"/>
    <property type="molecule type" value="Genomic_DNA"/>
</dbReference>
<evidence type="ECO:0000259" key="12">
    <source>
        <dbReference type="SMART" id="SM00861"/>
    </source>
</evidence>
<keyword evidence="7" id="KW-0808">Transferase</keyword>
<evidence type="ECO:0000256" key="8">
    <source>
        <dbReference type="ARBA" id="ARBA00022723"/>
    </source>
</evidence>
<dbReference type="InterPro" id="IPR051424">
    <property type="entry name" value="Transketolase-like"/>
</dbReference>
<dbReference type="Pfam" id="PF00456">
    <property type="entry name" value="Transketolase_N"/>
    <property type="match status" value="1"/>
</dbReference>
<dbReference type="Gene3D" id="3.40.50.970">
    <property type="match status" value="2"/>
</dbReference>
<dbReference type="InterPro" id="IPR005474">
    <property type="entry name" value="Transketolase_N"/>
</dbReference>
<keyword evidence="14" id="KW-1185">Reference proteome</keyword>
<dbReference type="Pfam" id="PF02779">
    <property type="entry name" value="Transket_pyr"/>
    <property type="match status" value="1"/>
</dbReference>
<comment type="cofactor">
    <cofactor evidence="4">
        <name>thiamine diphosphate</name>
        <dbReference type="ChEBI" id="CHEBI:58937"/>
    </cofactor>
</comment>